<reference evidence="1 2" key="1">
    <citation type="submission" date="2023-05" db="EMBL/GenBank/DDBJ databases">
        <title>YMD87, complete Genome.</title>
        <authorList>
            <person name="Zhang J."/>
            <person name="Xu X."/>
        </authorList>
    </citation>
    <scope>NUCLEOTIDE SEQUENCE [LARGE SCALE GENOMIC DNA]</scope>
    <source>
        <strain evidence="1 2">YMD87</strain>
    </source>
</reference>
<dbReference type="EMBL" id="CP124616">
    <property type="protein sequence ID" value="WGW03622.1"/>
    <property type="molecule type" value="Genomic_DNA"/>
</dbReference>
<dbReference type="Proteomes" id="UP001241605">
    <property type="component" value="Chromosome"/>
</dbReference>
<name>A0ABY8QG75_9RHOB</name>
<gene>
    <name evidence="1" type="ORF">QF118_17115</name>
</gene>
<organism evidence="1 2">
    <name type="scientific">Tropicibacter oceani</name>
    <dbReference type="NCBI Taxonomy" id="3058420"/>
    <lineage>
        <taxon>Bacteria</taxon>
        <taxon>Pseudomonadati</taxon>
        <taxon>Pseudomonadota</taxon>
        <taxon>Alphaproteobacteria</taxon>
        <taxon>Rhodobacterales</taxon>
        <taxon>Roseobacteraceae</taxon>
        <taxon>Tropicibacter</taxon>
    </lineage>
</organism>
<sequence length="127" mass="14229">MSASMEIWGFRVSVSASGRINWPNELKRMATKRVLDGHERIALIASEIGAHENLVRKWCIQERRSRGEDVSRQPLFAPVTIVSPDHEEPSTRPAMCRLTVGQAVLEFPVDAPPENLRQVIEAMKGAL</sequence>
<dbReference type="RefSeq" id="WP_282300252.1">
    <property type="nucleotide sequence ID" value="NZ_CP124616.1"/>
</dbReference>
<proteinExistence type="predicted"/>
<evidence type="ECO:0000313" key="2">
    <source>
        <dbReference type="Proteomes" id="UP001241605"/>
    </source>
</evidence>
<evidence type="ECO:0000313" key="1">
    <source>
        <dbReference type="EMBL" id="WGW03622.1"/>
    </source>
</evidence>
<protein>
    <submittedName>
        <fullName evidence="1">Transposase</fullName>
    </submittedName>
</protein>
<keyword evidence="2" id="KW-1185">Reference proteome</keyword>
<accession>A0ABY8QG75</accession>